<dbReference type="EMBL" id="FO082872">
    <property type="protein sequence ID" value="CCF73295.1"/>
    <property type="molecule type" value="Genomic_DNA"/>
</dbReference>
<accession>I7IPX3</accession>
<dbReference type="AlphaFoldDB" id="I7IPX3"/>
<name>I7IPX3_BABMR</name>
<dbReference type="RefSeq" id="XP_012647904.1">
    <property type="nucleotide sequence ID" value="XM_012792450.1"/>
</dbReference>
<dbReference type="KEGG" id="bmic:BMR1_02g00645"/>
<organism evidence="1 2">
    <name type="scientific">Babesia microti (strain RI)</name>
    <dbReference type="NCBI Taxonomy" id="1133968"/>
    <lineage>
        <taxon>Eukaryota</taxon>
        <taxon>Sar</taxon>
        <taxon>Alveolata</taxon>
        <taxon>Apicomplexa</taxon>
        <taxon>Aconoidasida</taxon>
        <taxon>Piroplasmida</taxon>
        <taxon>Babesiidae</taxon>
        <taxon>Babesia</taxon>
    </lineage>
</organism>
<evidence type="ECO:0000313" key="2">
    <source>
        <dbReference type="Proteomes" id="UP000002899"/>
    </source>
</evidence>
<sequence length="733" mass="81671">MVHSVQVDGRSGQFYCKLVMNASTTLSPITPQQNTFESDKSDTNELSSIGKLEQDMKSEAHSNVFPVVQKDTKVSGLLTFDGKNDKSPFKPTENVVISNNITIHSAANTSTATTSCTSQIHDFKQVQTHVYAGTHNPTMQLPSNLSAHSQNIKLFNPSLTSIAKGTTTKLPSNNTIENVINVTPSRVIIGEPSGIIVNGTPNKVIAGSPTKIILSTPNKNNAPQSNISVNSIGSMVPNITVIGDEIGSQLPSMTNAPKLQSNQHINVPEPQTIYLPPQRFIYDPKTAKYIPYSVNDTHLSYILPPTIGHGSNIPSSQIYNNIPGQNNNSNIPSSQIYNNIPGQNNNSNIPSSQIYNNIPVQNNNSNIPSSQIYNNIPVQNNNSNIPSSQIYNNIPRQNNNSNIPSSQIYNNIPRQNNNSNIQGRPYINILNDINHTIHNAGYVIPSTNFTHQPINQSNLYQPHRLAKQNDSVGGIIANGLTNTVNFVSKMCNHHDQYINTDNDIWYDREVKKYWDKQNYSNTYNPQYNLPYNYYAVHNTKQQPQTKEALGFKFDKLDKVPAAPQKASDICYSIVIYYENEENEAKFRTSRHLAYSTEHNFLSCDFQSEIVRIPIKNCEFIHMKVLEHFGPHESVVGRIKMKVSTLPSGHMLRVPIMGDDGLHKGSAVFEFAPSRISLKELEAITMASMSYDQKLANNKLSQYKTGGRRKGQIVTPFSFLVGNFVKWCCDVSEM</sequence>
<protein>
    <submittedName>
        <fullName evidence="1">Uncharacterized protein</fullName>
    </submittedName>
</protein>
<evidence type="ECO:0000313" key="1">
    <source>
        <dbReference type="EMBL" id="CCF73295.1"/>
    </source>
</evidence>
<dbReference type="VEuPathDB" id="PiroplasmaDB:BMR1_02g00645"/>
<dbReference type="Proteomes" id="UP000002899">
    <property type="component" value="Chromosome II"/>
</dbReference>
<keyword evidence="2" id="KW-1185">Reference proteome</keyword>
<dbReference type="GeneID" id="24423919"/>
<reference evidence="1 2" key="1">
    <citation type="journal article" date="2012" name="Nucleic Acids Res.">
        <title>Sequencing of the smallest Apicomplexan genome from the human pathogen Babesia microti.</title>
        <authorList>
            <person name="Cornillot E."/>
            <person name="Hadj-Kaddour K."/>
            <person name="Dassouli A."/>
            <person name="Noel B."/>
            <person name="Ranwez V."/>
            <person name="Vacherie B."/>
            <person name="Augagneur Y."/>
            <person name="Bres V."/>
            <person name="Duclos A."/>
            <person name="Randazzo S."/>
            <person name="Carcy B."/>
            <person name="Debierre-Grockiego F."/>
            <person name="Delbecq S."/>
            <person name="Moubri-Menage K."/>
            <person name="Shams-Eldin H."/>
            <person name="Usmani-Brown S."/>
            <person name="Bringaud F."/>
            <person name="Wincker P."/>
            <person name="Vivares C.P."/>
            <person name="Schwarz R.T."/>
            <person name="Schetters T.P."/>
            <person name="Krause P.J."/>
            <person name="Gorenflot A."/>
            <person name="Berry V."/>
            <person name="Barbe V."/>
            <person name="Ben Mamoun C."/>
        </authorList>
    </citation>
    <scope>NUCLEOTIDE SEQUENCE [LARGE SCALE GENOMIC DNA]</scope>
    <source>
        <strain evidence="1 2">RI</strain>
    </source>
</reference>
<proteinExistence type="predicted"/>
<reference evidence="1 2" key="2">
    <citation type="journal article" date="2013" name="PLoS ONE">
        <title>Whole genome mapping and re-organization of the nuclear and mitochondrial genomes of Babesia microti isolates.</title>
        <authorList>
            <person name="Cornillot E."/>
            <person name="Dassouli A."/>
            <person name="Garg A."/>
            <person name="Pachikara N."/>
            <person name="Randazzo S."/>
            <person name="Depoix D."/>
            <person name="Carcy B."/>
            <person name="Delbecq S."/>
            <person name="Frutos R."/>
            <person name="Silva J.C."/>
            <person name="Sutton R."/>
            <person name="Krause P.J."/>
            <person name="Mamoun C.B."/>
        </authorList>
    </citation>
    <scope>NUCLEOTIDE SEQUENCE [LARGE SCALE GENOMIC DNA]</scope>
    <source>
        <strain evidence="1 2">RI</strain>
    </source>
</reference>
<reference evidence="1 2" key="3">
    <citation type="journal article" date="2016" name="Sci. Rep.">
        <title>Genome-wide diversity and gene expression profiling of Babesia microti isolates identify polymorphic genes that mediate host-pathogen interactions.</title>
        <authorList>
            <person name="Silva J.C."/>
            <person name="Cornillot E."/>
            <person name="McCracken C."/>
            <person name="Usmani-Brown S."/>
            <person name="Dwivedi A."/>
            <person name="Ifeonu O.O."/>
            <person name="Crabtree J."/>
            <person name="Gotia H.T."/>
            <person name="Virji A.Z."/>
            <person name="Reynes C."/>
            <person name="Colinge J."/>
            <person name="Kumar V."/>
            <person name="Lawres L."/>
            <person name="Pazzi J.E."/>
            <person name="Pablo J.V."/>
            <person name="Hung C."/>
            <person name="Brancato J."/>
            <person name="Kumari P."/>
            <person name="Orvis J."/>
            <person name="Tretina K."/>
            <person name="Chibucos M."/>
            <person name="Ott S."/>
            <person name="Sadzewicz L."/>
            <person name="Sengamalay N."/>
            <person name="Shetty A.C."/>
            <person name="Su Q."/>
            <person name="Tallon L."/>
            <person name="Fraser C.M."/>
            <person name="Frutos R."/>
            <person name="Molina D.M."/>
            <person name="Krause P.J."/>
            <person name="Ben Mamoun C."/>
        </authorList>
    </citation>
    <scope>NUCLEOTIDE SEQUENCE [LARGE SCALE GENOMIC DNA]</scope>
    <source>
        <strain evidence="1 2">RI</strain>
    </source>
</reference>
<gene>
    <name evidence="1" type="ORF">BMR1_02g00645</name>
</gene>